<evidence type="ECO:0000313" key="4">
    <source>
        <dbReference type="Proteomes" id="UP000288547"/>
    </source>
</evidence>
<evidence type="ECO:0000256" key="1">
    <source>
        <dbReference type="SAM" id="Phobius"/>
    </source>
</evidence>
<dbReference type="SUPFAM" id="SSF53474">
    <property type="entry name" value="alpha/beta-Hydrolases"/>
    <property type="match status" value="1"/>
</dbReference>
<dbReference type="InterPro" id="IPR029059">
    <property type="entry name" value="AB_hydrolase_5"/>
</dbReference>
<dbReference type="Proteomes" id="UP000288547">
    <property type="component" value="Unassembled WGS sequence"/>
</dbReference>
<name>A0A444PUM7_9MICO</name>
<keyword evidence="1" id="KW-0472">Membrane</keyword>
<proteinExistence type="predicted"/>
<organism evidence="3 4">
    <name type="scientific">Labedella phragmitis</name>
    <dbReference type="NCBI Taxonomy" id="2498849"/>
    <lineage>
        <taxon>Bacteria</taxon>
        <taxon>Bacillati</taxon>
        <taxon>Actinomycetota</taxon>
        <taxon>Actinomycetes</taxon>
        <taxon>Micrococcales</taxon>
        <taxon>Microbacteriaceae</taxon>
        <taxon>Labedella</taxon>
    </lineage>
</organism>
<dbReference type="Gene3D" id="3.40.50.1820">
    <property type="entry name" value="alpha/beta hydrolase"/>
    <property type="match status" value="1"/>
</dbReference>
<gene>
    <name evidence="3" type="ORF">ELQ90_05510</name>
</gene>
<dbReference type="EMBL" id="RZNB01000002">
    <property type="protein sequence ID" value="RWZ51567.1"/>
    <property type="molecule type" value="Genomic_DNA"/>
</dbReference>
<keyword evidence="1" id="KW-1133">Transmembrane helix</keyword>
<dbReference type="InterPro" id="IPR029058">
    <property type="entry name" value="AB_hydrolase_fold"/>
</dbReference>
<sequence>MSQSSQDVTTSDPRTPSGRVRRVLLRVLAGTAVVVVLVVVVFLAWANTVMAGDRTAALEVWRDDALTVTETDLSFVLEPVTAGRAEGLVFVPGARVDPFAYARVLSGVVERSGVTVVITKPTLHLALFDARPLSDFTAAVPGVDEWSVGGHSLGGVKACAMAAGDDSVPISGLVLFGSYCANDVSASGLDVLSISATNDGLSTPTDIETNADLLPDDATFVVLDGANHADFGDYGPQPGDGRSTVADDEVRSAITDALADFFP</sequence>
<feature type="transmembrane region" description="Helical" evidence="1">
    <location>
        <begin position="23"/>
        <end position="45"/>
    </location>
</feature>
<dbReference type="Pfam" id="PF12695">
    <property type="entry name" value="Abhydrolase_5"/>
    <property type="match status" value="1"/>
</dbReference>
<dbReference type="AlphaFoldDB" id="A0A444PUM7"/>
<dbReference type="RefSeq" id="WP_128494283.1">
    <property type="nucleotide sequence ID" value="NZ_RZNB01000002.1"/>
</dbReference>
<protein>
    <submittedName>
        <fullName evidence="3">Alpha/beta hydrolase</fullName>
    </submittedName>
</protein>
<dbReference type="OrthoDB" id="9780932at2"/>
<evidence type="ECO:0000313" key="3">
    <source>
        <dbReference type="EMBL" id="RWZ51567.1"/>
    </source>
</evidence>
<comment type="caution">
    <text evidence="3">The sequence shown here is derived from an EMBL/GenBank/DDBJ whole genome shotgun (WGS) entry which is preliminary data.</text>
</comment>
<accession>A0A444PUM7</accession>
<keyword evidence="3" id="KW-0378">Hydrolase</keyword>
<dbReference type="GO" id="GO:0016787">
    <property type="term" value="F:hydrolase activity"/>
    <property type="evidence" value="ECO:0007669"/>
    <property type="project" value="UniProtKB-KW"/>
</dbReference>
<keyword evidence="1" id="KW-0812">Transmembrane</keyword>
<reference evidence="3 4" key="1">
    <citation type="submission" date="2018-12" db="EMBL/GenBank/DDBJ databases">
        <authorList>
            <person name="Li F."/>
        </authorList>
    </citation>
    <scope>NUCLEOTIDE SEQUENCE [LARGE SCALE GENOMIC DNA]</scope>
    <source>
        <strain evidence="3 4">11W25H-1</strain>
    </source>
</reference>
<evidence type="ECO:0000259" key="2">
    <source>
        <dbReference type="Pfam" id="PF12695"/>
    </source>
</evidence>
<feature type="domain" description="Alpha/beta hydrolase fold-5" evidence="2">
    <location>
        <begin position="88"/>
        <end position="249"/>
    </location>
</feature>
<keyword evidence="4" id="KW-1185">Reference proteome</keyword>